<gene>
    <name evidence="1" type="ORF">DPMN_143868</name>
</gene>
<reference evidence="1" key="1">
    <citation type="journal article" date="2019" name="bioRxiv">
        <title>The Genome of the Zebra Mussel, Dreissena polymorpha: A Resource for Invasive Species Research.</title>
        <authorList>
            <person name="McCartney M.A."/>
            <person name="Auch B."/>
            <person name="Kono T."/>
            <person name="Mallez S."/>
            <person name="Zhang Y."/>
            <person name="Obille A."/>
            <person name="Becker A."/>
            <person name="Abrahante J.E."/>
            <person name="Garbe J."/>
            <person name="Badalamenti J.P."/>
            <person name="Herman A."/>
            <person name="Mangelson H."/>
            <person name="Liachko I."/>
            <person name="Sullivan S."/>
            <person name="Sone E.D."/>
            <person name="Koren S."/>
            <person name="Silverstein K.A.T."/>
            <person name="Beckman K.B."/>
            <person name="Gohl D.M."/>
        </authorList>
    </citation>
    <scope>NUCLEOTIDE SEQUENCE</scope>
    <source>
        <strain evidence="1">Duluth1</strain>
        <tissue evidence="1">Whole animal</tissue>
    </source>
</reference>
<reference evidence="1" key="2">
    <citation type="submission" date="2020-11" db="EMBL/GenBank/DDBJ databases">
        <authorList>
            <person name="McCartney M.A."/>
            <person name="Auch B."/>
            <person name="Kono T."/>
            <person name="Mallez S."/>
            <person name="Becker A."/>
            <person name="Gohl D.M."/>
            <person name="Silverstein K.A.T."/>
            <person name="Koren S."/>
            <person name="Bechman K.B."/>
            <person name="Herman A."/>
            <person name="Abrahante J.E."/>
            <person name="Garbe J."/>
        </authorList>
    </citation>
    <scope>NUCLEOTIDE SEQUENCE</scope>
    <source>
        <strain evidence="1">Duluth1</strain>
        <tissue evidence="1">Whole animal</tissue>
    </source>
</reference>
<keyword evidence="2" id="KW-1185">Reference proteome</keyword>
<protein>
    <submittedName>
        <fullName evidence="1">Uncharacterized protein</fullName>
    </submittedName>
</protein>
<comment type="caution">
    <text evidence="1">The sequence shown here is derived from an EMBL/GenBank/DDBJ whole genome shotgun (WGS) entry which is preliminary data.</text>
</comment>
<dbReference type="Proteomes" id="UP000828390">
    <property type="component" value="Unassembled WGS sequence"/>
</dbReference>
<dbReference type="AlphaFoldDB" id="A0A9D4JK29"/>
<evidence type="ECO:0000313" key="1">
    <source>
        <dbReference type="EMBL" id="KAH3815346.1"/>
    </source>
</evidence>
<sequence length="75" mass="8188">MQQYLGELNLGTCAEEPSELNMSSSRSKREVEPGHVCRSSRGFNMDTCVTVLGELECDSHSTGGVAAVPWELKLE</sequence>
<organism evidence="1 2">
    <name type="scientific">Dreissena polymorpha</name>
    <name type="common">Zebra mussel</name>
    <name type="synonym">Mytilus polymorpha</name>
    <dbReference type="NCBI Taxonomy" id="45954"/>
    <lineage>
        <taxon>Eukaryota</taxon>
        <taxon>Metazoa</taxon>
        <taxon>Spiralia</taxon>
        <taxon>Lophotrochozoa</taxon>
        <taxon>Mollusca</taxon>
        <taxon>Bivalvia</taxon>
        <taxon>Autobranchia</taxon>
        <taxon>Heteroconchia</taxon>
        <taxon>Euheterodonta</taxon>
        <taxon>Imparidentia</taxon>
        <taxon>Neoheterodontei</taxon>
        <taxon>Myida</taxon>
        <taxon>Dreissenoidea</taxon>
        <taxon>Dreissenidae</taxon>
        <taxon>Dreissena</taxon>
    </lineage>
</organism>
<proteinExistence type="predicted"/>
<name>A0A9D4JK29_DREPO</name>
<evidence type="ECO:0000313" key="2">
    <source>
        <dbReference type="Proteomes" id="UP000828390"/>
    </source>
</evidence>
<accession>A0A9D4JK29</accession>
<dbReference type="EMBL" id="JAIWYP010000006">
    <property type="protein sequence ID" value="KAH3815346.1"/>
    <property type="molecule type" value="Genomic_DNA"/>
</dbReference>